<evidence type="ECO:0000256" key="3">
    <source>
        <dbReference type="ARBA" id="ARBA00022989"/>
    </source>
</evidence>
<feature type="transmembrane region" description="Helical" evidence="6">
    <location>
        <begin position="221"/>
        <end position="243"/>
    </location>
</feature>
<dbReference type="Pfam" id="PF00083">
    <property type="entry name" value="Sugar_tr"/>
    <property type="match status" value="1"/>
</dbReference>
<feature type="transmembrane region" description="Helical" evidence="6">
    <location>
        <begin position="192"/>
        <end position="214"/>
    </location>
</feature>
<accession>A0ABQ9ZNA5</accession>
<keyword evidence="3 6" id="KW-1133">Transmembrane helix</keyword>
<proteinExistence type="predicted"/>
<dbReference type="PROSITE" id="PS00216">
    <property type="entry name" value="SUGAR_TRANSPORT_1"/>
    <property type="match status" value="1"/>
</dbReference>
<organism evidence="8 9">
    <name type="scientific">Daphnia magna</name>
    <dbReference type="NCBI Taxonomy" id="35525"/>
    <lineage>
        <taxon>Eukaryota</taxon>
        <taxon>Metazoa</taxon>
        <taxon>Ecdysozoa</taxon>
        <taxon>Arthropoda</taxon>
        <taxon>Crustacea</taxon>
        <taxon>Branchiopoda</taxon>
        <taxon>Diplostraca</taxon>
        <taxon>Cladocera</taxon>
        <taxon>Anomopoda</taxon>
        <taxon>Daphniidae</taxon>
        <taxon>Daphnia</taxon>
    </lineage>
</organism>
<gene>
    <name evidence="8" type="ORF">OUZ56_026944</name>
</gene>
<evidence type="ECO:0000256" key="4">
    <source>
        <dbReference type="ARBA" id="ARBA00023136"/>
    </source>
</evidence>
<name>A0ABQ9ZNA5_9CRUS</name>
<dbReference type="InterPro" id="IPR005829">
    <property type="entry name" value="Sugar_transporter_CS"/>
</dbReference>
<feature type="transmembrane region" description="Helical" evidence="6">
    <location>
        <begin position="46"/>
        <end position="65"/>
    </location>
</feature>
<protein>
    <recommendedName>
        <fullName evidence="7">Major facilitator superfamily (MFS) profile domain-containing protein</fullName>
    </recommendedName>
</protein>
<dbReference type="InterPro" id="IPR005828">
    <property type="entry name" value="MFS_sugar_transport-like"/>
</dbReference>
<sequence length="447" mass="49486">MGLTYFGRHKAMLYVGRVITGLVNGALTPASQIYISECSSPHIRGVLSSLTASALAFGILTPYIIGAFVDWWTLALTLIIFPVMLLVGMIFMPETPIWLMANKREDEARQALQRLRGKRTNIDAEFVRIKENQEKNDKKKHKIQPRELLKGSVWKPLSISMGIMFFQQFTGINAMVFYTVNIFKSAGSSIDGRYATIIVGVVQLIATAFSGFFVDRYGRRILLLGSASIVSCSLAAMGSFFYIQDQWGPELATEKLGWLPLLSLIVFFIAFSGGYANVPFILMGEMFPARYRSILGPLSSSFNLCCTFIVVRSFPTMQITIGKYGAFWFFMSCTLAGIVFVYFLLPETKGKTLEDIEKIFSAKYDAAGVLKTAEMQADNSLEVKITPSTLSDDIETNKPNDGNLRHQKSKNSGSVALENGNQIATFSLKPIIDSEEEDDGSLVAAPL</sequence>
<evidence type="ECO:0000259" key="7">
    <source>
        <dbReference type="PROSITE" id="PS50850"/>
    </source>
</evidence>
<keyword evidence="4 6" id="KW-0472">Membrane</keyword>
<evidence type="ECO:0000256" key="1">
    <source>
        <dbReference type="ARBA" id="ARBA00004141"/>
    </source>
</evidence>
<dbReference type="SUPFAM" id="SSF103473">
    <property type="entry name" value="MFS general substrate transporter"/>
    <property type="match status" value="1"/>
</dbReference>
<evidence type="ECO:0000313" key="8">
    <source>
        <dbReference type="EMBL" id="KAK4014422.1"/>
    </source>
</evidence>
<dbReference type="Gene3D" id="1.20.1250.20">
    <property type="entry name" value="MFS general substrate transporter like domains"/>
    <property type="match status" value="1"/>
</dbReference>
<dbReference type="PROSITE" id="PS50850">
    <property type="entry name" value="MFS"/>
    <property type="match status" value="1"/>
</dbReference>
<feature type="transmembrane region" description="Helical" evidence="6">
    <location>
        <begin position="258"/>
        <end position="282"/>
    </location>
</feature>
<comment type="subcellular location">
    <subcellularLocation>
        <location evidence="1">Membrane</location>
        <topology evidence="1">Multi-pass membrane protein</topology>
    </subcellularLocation>
</comment>
<dbReference type="InterPro" id="IPR020846">
    <property type="entry name" value="MFS_dom"/>
</dbReference>
<evidence type="ECO:0000256" key="6">
    <source>
        <dbReference type="SAM" id="Phobius"/>
    </source>
</evidence>
<evidence type="ECO:0000256" key="5">
    <source>
        <dbReference type="SAM" id="MobiDB-lite"/>
    </source>
</evidence>
<feature type="domain" description="Major facilitator superfamily (MFS) profile" evidence="7">
    <location>
        <begin position="1"/>
        <end position="349"/>
    </location>
</feature>
<dbReference type="EMBL" id="JAOYFB010000004">
    <property type="protein sequence ID" value="KAK4014422.1"/>
    <property type="molecule type" value="Genomic_DNA"/>
</dbReference>
<feature type="transmembrane region" description="Helical" evidence="6">
    <location>
        <begin position="294"/>
        <end position="314"/>
    </location>
</feature>
<dbReference type="InterPro" id="IPR003663">
    <property type="entry name" value="Sugar/inositol_transpt"/>
</dbReference>
<reference evidence="8 9" key="1">
    <citation type="journal article" date="2023" name="Nucleic Acids Res.">
        <title>The hologenome of Daphnia magna reveals possible DNA methylation and microbiome-mediated evolution of the host genome.</title>
        <authorList>
            <person name="Chaturvedi A."/>
            <person name="Li X."/>
            <person name="Dhandapani V."/>
            <person name="Marshall H."/>
            <person name="Kissane S."/>
            <person name="Cuenca-Cambronero M."/>
            <person name="Asole G."/>
            <person name="Calvet F."/>
            <person name="Ruiz-Romero M."/>
            <person name="Marangio P."/>
            <person name="Guigo R."/>
            <person name="Rago D."/>
            <person name="Mirbahai L."/>
            <person name="Eastwood N."/>
            <person name="Colbourne J.K."/>
            <person name="Zhou J."/>
            <person name="Mallon E."/>
            <person name="Orsini L."/>
        </authorList>
    </citation>
    <scope>NUCLEOTIDE SEQUENCE [LARGE SCALE GENOMIC DNA]</scope>
    <source>
        <strain evidence="8">LRV0_1</strain>
    </source>
</reference>
<dbReference type="InterPro" id="IPR050549">
    <property type="entry name" value="MFS_Trehalose_Transporter"/>
</dbReference>
<feature type="region of interest" description="Disordered" evidence="5">
    <location>
        <begin position="391"/>
        <end position="411"/>
    </location>
</feature>
<dbReference type="InterPro" id="IPR036259">
    <property type="entry name" value="MFS_trans_sf"/>
</dbReference>
<dbReference type="PANTHER" id="PTHR48021:SF1">
    <property type="entry name" value="GH07001P-RELATED"/>
    <property type="match status" value="1"/>
</dbReference>
<evidence type="ECO:0000256" key="2">
    <source>
        <dbReference type="ARBA" id="ARBA00022692"/>
    </source>
</evidence>
<keyword evidence="9" id="KW-1185">Reference proteome</keyword>
<feature type="transmembrane region" description="Helical" evidence="6">
    <location>
        <begin position="326"/>
        <end position="345"/>
    </location>
</feature>
<evidence type="ECO:0000313" key="9">
    <source>
        <dbReference type="Proteomes" id="UP001234178"/>
    </source>
</evidence>
<dbReference type="PRINTS" id="PR00171">
    <property type="entry name" value="SUGRTRNSPORT"/>
</dbReference>
<feature type="transmembrane region" description="Helical" evidence="6">
    <location>
        <begin position="71"/>
        <end position="92"/>
    </location>
</feature>
<feature type="transmembrane region" description="Helical" evidence="6">
    <location>
        <begin position="12"/>
        <end position="34"/>
    </location>
</feature>
<comment type="caution">
    <text evidence="8">The sequence shown here is derived from an EMBL/GenBank/DDBJ whole genome shotgun (WGS) entry which is preliminary data.</text>
</comment>
<dbReference type="Proteomes" id="UP001234178">
    <property type="component" value="Unassembled WGS sequence"/>
</dbReference>
<keyword evidence="2 6" id="KW-0812">Transmembrane</keyword>
<dbReference type="PANTHER" id="PTHR48021">
    <property type="match status" value="1"/>
</dbReference>